<organism evidence="1">
    <name type="scientific">marine sediment metagenome</name>
    <dbReference type="NCBI Taxonomy" id="412755"/>
    <lineage>
        <taxon>unclassified sequences</taxon>
        <taxon>metagenomes</taxon>
        <taxon>ecological metagenomes</taxon>
    </lineage>
</organism>
<dbReference type="EMBL" id="LAZR01069785">
    <property type="protein sequence ID" value="KKK47030.1"/>
    <property type="molecule type" value="Genomic_DNA"/>
</dbReference>
<comment type="caution">
    <text evidence="1">The sequence shown here is derived from an EMBL/GenBank/DDBJ whole genome shotgun (WGS) entry which is preliminary data.</text>
</comment>
<sequence>MSGIIPMDEYMKALITSLIAGNMGQIALLKLQIEDYESLLGQNKGD</sequence>
<protein>
    <submittedName>
        <fullName evidence="1">Uncharacterized protein</fullName>
    </submittedName>
</protein>
<dbReference type="AlphaFoldDB" id="A0A0F8WFT7"/>
<evidence type="ECO:0000313" key="1">
    <source>
        <dbReference type="EMBL" id="KKK47030.1"/>
    </source>
</evidence>
<gene>
    <name evidence="1" type="ORF">LCGC14_3159310</name>
</gene>
<accession>A0A0F8WFT7</accession>
<reference evidence="1" key="1">
    <citation type="journal article" date="2015" name="Nature">
        <title>Complex archaea that bridge the gap between prokaryotes and eukaryotes.</title>
        <authorList>
            <person name="Spang A."/>
            <person name="Saw J.H."/>
            <person name="Jorgensen S.L."/>
            <person name="Zaremba-Niedzwiedzka K."/>
            <person name="Martijn J."/>
            <person name="Lind A.E."/>
            <person name="van Eijk R."/>
            <person name="Schleper C."/>
            <person name="Guy L."/>
            <person name="Ettema T.J."/>
        </authorList>
    </citation>
    <scope>NUCLEOTIDE SEQUENCE</scope>
</reference>
<proteinExistence type="predicted"/>
<name>A0A0F8WFT7_9ZZZZ</name>